<gene>
    <name evidence="2" type="ORF">JG687_00001320</name>
</gene>
<accession>A0A8T1V294</accession>
<evidence type="ECO:0008006" key="4">
    <source>
        <dbReference type="Google" id="ProtNLM"/>
    </source>
</evidence>
<dbReference type="EMBL" id="JAENGZ010000031">
    <property type="protein sequence ID" value="KAG6972689.1"/>
    <property type="molecule type" value="Genomic_DNA"/>
</dbReference>
<proteinExistence type="predicted"/>
<reference evidence="2" key="1">
    <citation type="submission" date="2021-01" db="EMBL/GenBank/DDBJ databases">
        <title>Phytophthora aleatoria, a newly-described species from Pinus radiata is distinct from Phytophthora cactorum isolates based on comparative genomics.</title>
        <authorList>
            <person name="Mcdougal R."/>
            <person name="Panda P."/>
            <person name="Williams N."/>
            <person name="Studholme D.J."/>
        </authorList>
    </citation>
    <scope>NUCLEOTIDE SEQUENCE</scope>
    <source>
        <strain evidence="2">NZFS 3830</strain>
    </source>
</reference>
<evidence type="ECO:0000313" key="2">
    <source>
        <dbReference type="EMBL" id="KAG6972689.1"/>
    </source>
</evidence>
<dbReference type="GO" id="GO:0016705">
    <property type="term" value="F:oxidoreductase activity, acting on paired donors, with incorporation or reduction of molecular oxygen"/>
    <property type="evidence" value="ECO:0007669"/>
    <property type="project" value="InterPro"/>
</dbReference>
<evidence type="ECO:0000256" key="1">
    <source>
        <dbReference type="SAM" id="MobiDB-lite"/>
    </source>
</evidence>
<protein>
    <recommendedName>
        <fullName evidence="4">Cytochrome P450, conserved site</fullName>
    </recommendedName>
</protein>
<sequence length="426" mass="48117">MIPTTSNFEPGHEYVFISKSIAEKSSIVLANIQSVRAANLHVAIKNVVLLYQFEVKYMQLAATYVTVLMTIGMRSQALRALLLHALALCQGVNLKWVTDPDLAFHVLKSTADKGEMIEARLALPAWSPVVSLESVNGEQWRRMKTQFTKLIQVLQPISQLTTIFETRGHNLLKSNTVIDALKLNELSVASFYEWVFEREFDSEKFAEICQATWEWRKQIALKGFADCGVKKRTIEWCVEEIRRTPRLYDLFGEKWAEPEYYSLILQPFVLSPAINLTDVAVVIKEWVKTTPATEPITPEIIRQCVCSAHPFPVVERYFPFGDDALDIAPNTHVLIPLDEMAGDAFAAGVDLTFGAGSRVCVGRHMAMKVMVGLFTDCMVRSDKFQPRLNHKYSGRHNDGEETSKEPFADAQKHADCNRNGQSNTEK</sequence>
<name>A0A8T1V294_9STRA</name>
<dbReference type="VEuPathDB" id="FungiDB:PC110_g859"/>
<evidence type="ECO:0000313" key="3">
    <source>
        <dbReference type="Proteomes" id="UP000688947"/>
    </source>
</evidence>
<dbReference type="PROSITE" id="PS00086">
    <property type="entry name" value="CYTOCHROME_P450"/>
    <property type="match status" value="1"/>
</dbReference>
<dbReference type="AlphaFoldDB" id="A0A8T1V294"/>
<feature type="compositionally biased region" description="Basic and acidic residues" evidence="1">
    <location>
        <begin position="395"/>
        <end position="416"/>
    </location>
</feature>
<dbReference type="Proteomes" id="UP000688947">
    <property type="component" value="Unassembled WGS sequence"/>
</dbReference>
<dbReference type="InterPro" id="IPR017972">
    <property type="entry name" value="Cyt_P450_CS"/>
</dbReference>
<dbReference type="GO" id="GO:0005506">
    <property type="term" value="F:iron ion binding"/>
    <property type="evidence" value="ECO:0007669"/>
    <property type="project" value="InterPro"/>
</dbReference>
<organism evidence="2 3">
    <name type="scientific">Phytophthora cactorum</name>
    <dbReference type="NCBI Taxonomy" id="29920"/>
    <lineage>
        <taxon>Eukaryota</taxon>
        <taxon>Sar</taxon>
        <taxon>Stramenopiles</taxon>
        <taxon>Oomycota</taxon>
        <taxon>Peronosporomycetes</taxon>
        <taxon>Peronosporales</taxon>
        <taxon>Peronosporaceae</taxon>
        <taxon>Phytophthora</taxon>
    </lineage>
</organism>
<dbReference type="OrthoDB" id="105136at2759"/>
<feature type="region of interest" description="Disordered" evidence="1">
    <location>
        <begin position="388"/>
        <end position="426"/>
    </location>
</feature>
<comment type="caution">
    <text evidence="2">The sequence shown here is derived from an EMBL/GenBank/DDBJ whole genome shotgun (WGS) entry which is preliminary data.</text>
</comment>